<feature type="signal peptide" evidence="1">
    <location>
        <begin position="1"/>
        <end position="16"/>
    </location>
</feature>
<evidence type="ECO:0000256" key="1">
    <source>
        <dbReference type="SAM" id="SignalP"/>
    </source>
</evidence>
<dbReference type="VEuPathDB" id="FungiDB:ASPZODRAFT_128222"/>
<accession>A0A1L9SRK9</accession>
<dbReference type="EMBL" id="KV878337">
    <property type="protein sequence ID" value="OJJ49711.1"/>
    <property type="molecule type" value="Genomic_DNA"/>
</dbReference>
<gene>
    <name evidence="2" type="ORF">ASPZODRAFT_128222</name>
</gene>
<protein>
    <recommendedName>
        <fullName evidence="4">Secreted protein</fullName>
    </recommendedName>
</protein>
<organism evidence="2 3">
    <name type="scientific">Penicilliopsis zonata CBS 506.65</name>
    <dbReference type="NCBI Taxonomy" id="1073090"/>
    <lineage>
        <taxon>Eukaryota</taxon>
        <taxon>Fungi</taxon>
        <taxon>Dikarya</taxon>
        <taxon>Ascomycota</taxon>
        <taxon>Pezizomycotina</taxon>
        <taxon>Eurotiomycetes</taxon>
        <taxon>Eurotiomycetidae</taxon>
        <taxon>Eurotiales</taxon>
        <taxon>Aspergillaceae</taxon>
        <taxon>Penicilliopsis</taxon>
    </lineage>
</organism>
<proteinExistence type="predicted"/>
<feature type="non-terminal residue" evidence="2">
    <location>
        <position position="173"/>
    </location>
</feature>
<feature type="chain" id="PRO_5012386108" description="Secreted protein" evidence="1">
    <location>
        <begin position="17"/>
        <end position="173"/>
    </location>
</feature>
<dbReference type="GeneID" id="34608425"/>
<evidence type="ECO:0000313" key="2">
    <source>
        <dbReference type="EMBL" id="OJJ49711.1"/>
    </source>
</evidence>
<evidence type="ECO:0008006" key="4">
    <source>
        <dbReference type="Google" id="ProtNLM"/>
    </source>
</evidence>
<evidence type="ECO:0000313" key="3">
    <source>
        <dbReference type="Proteomes" id="UP000184188"/>
    </source>
</evidence>
<dbReference type="AlphaFoldDB" id="A0A1L9SRK9"/>
<sequence length="173" mass="18442">MQGFLLLQHGLSVCLSACLTMTCPSPLIFVNSRAAAIGDPNCCDRRPVWSRGKISLSNPASGRCLGRRQLEPGRMRTQSEVSRDAPPEAVPGIVRGWWDGGPSGLEDVTLESPVQASQATRSRRVLCWRSNQQAAKDSGGVALHLFCANQRSMWGCILLNAPVGGSSGPASVL</sequence>
<dbReference type="RefSeq" id="XP_022584221.1">
    <property type="nucleotide sequence ID" value="XM_022721960.1"/>
</dbReference>
<keyword evidence="1" id="KW-0732">Signal</keyword>
<name>A0A1L9SRK9_9EURO</name>
<reference evidence="3" key="1">
    <citation type="journal article" date="2017" name="Genome Biol.">
        <title>Comparative genomics reveals high biological diversity and specific adaptations in the industrially and medically important fungal genus Aspergillus.</title>
        <authorList>
            <person name="de Vries R.P."/>
            <person name="Riley R."/>
            <person name="Wiebenga A."/>
            <person name="Aguilar-Osorio G."/>
            <person name="Amillis S."/>
            <person name="Uchima C.A."/>
            <person name="Anderluh G."/>
            <person name="Asadollahi M."/>
            <person name="Askin M."/>
            <person name="Barry K."/>
            <person name="Battaglia E."/>
            <person name="Bayram O."/>
            <person name="Benocci T."/>
            <person name="Braus-Stromeyer S.A."/>
            <person name="Caldana C."/>
            <person name="Canovas D."/>
            <person name="Cerqueira G.C."/>
            <person name="Chen F."/>
            <person name="Chen W."/>
            <person name="Choi C."/>
            <person name="Clum A."/>
            <person name="Dos Santos R.A."/>
            <person name="Damasio A.R."/>
            <person name="Diallinas G."/>
            <person name="Emri T."/>
            <person name="Fekete E."/>
            <person name="Flipphi M."/>
            <person name="Freyberg S."/>
            <person name="Gallo A."/>
            <person name="Gournas C."/>
            <person name="Habgood R."/>
            <person name="Hainaut M."/>
            <person name="Harispe M.L."/>
            <person name="Henrissat B."/>
            <person name="Hilden K.S."/>
            <person name="Hope R."/>
            <person name="Hossain A."/>
            <person name="Karabika E."/>
            <person name="Karaffa L."/>
            <person name="Karanyi Z."/>
            <person name="Krasevec N."/>
            <person name="Kuo A."/>
            <person name="Kusch H."/>
            <person name="LaButti K."/>
            <person name="Lagendijk E.L."/>
            <person name="Lapidus A."/>
            <person name="Levasseur A."/>
            <person name="Lindquist E."/>
            <person name="Lipzen A."/>
            <person name="Logrieco A.F."/>
            <person name="MacCabe A."/>
            <person name="Maekelae M.R."/>
            <person name="Malavazi I."/>
            <person name="Melin P."/>
            <person name="Meyer V."/>
            <person name="Mielnichuk N."/>
            <person name="Miskei M."/>
            <person name="Molnar A.P."/>
            <person name="Mule G."/>
            <person name="Ngan C.Y."/>
            <person name="Orejas M."/>
            <person name="Orosz E."/>
            <person name="Ouedraogo J.P."/>
            <person name="Overkamp K.M."/>
            <person name="Park H.-S."/>
            <person name="Perrone G."/>
            <person name="Piumi F."/>
            <person name="Punt P.J."/>
            <person name="Ram A.F."/>
            <person name="Ramon A."/>
            <person name="Rauscher S."/>
            <person name="Record E."/>
            <person name="Riano-Pachon D.M."/>
            <person name="Robert V."/>
            <person name="Roehrig J."/>
            <person name="Ruller R."/>
            <person name="Salamov A."/>
            <person name="Salih N.S."/>
            <person name="Samson R.A."/>
            <person name="Sandor E."/>
            <person name="Sanguinetti M."/>
            <person name="Schuetze T."/>
            <person name="Sepcic K."/>
            <person name="Shelest E."/>
            <person name="Sherlock G."/>
            <person name="Sophianopoulou V."/>
            <person name="Squina F.M."/>
            <person name="Sun H."/>
            <person name="Susca A."/>
            <person name="Todd R.B."/>
            <person name="Tsang A."/>
            <person name="Unkles S.E."/>
            <person name="van de Wiele N."/>
            <person name="van Rossen-Uffink D."/>
            <person name="Oliveira J.V."/>
            <person name="Vesth T.C."/>
            <person name="Visser J."/>
            <person name="Yu J.-H."/>
            <person name="Zhou M."/>
            <person name="Andersen M.R."/>
            <person name="Archer D.B."/>
            <person name="Baker S.E."/>
            <person name="Benoit I."/>
            <person name="Brakhage A.A."/>
            <person name="Braus G.H."/>
            <person name="Fischer R."/>
            <person name="Frisvad J.C."/>
            <person name="Goldman G.H."/>
            <person name="Houbraken J."/>
            <person name="Oakley B."/>
            <person name="Pocsi I."/>
            <person name="Scazzocchio C."/>
            <person name="Seiboth B."/>
            <person name="vanKuyk P.A."/>
            <person name="Wortman J."/>
            <person name="Dyer P.S."/>
            <person name="Grigoriev I.V."/>
        </authorList>
    </citation>
    <scope>NUCLEOTIDE SEQUENCE [LARGE SCALE GENOMIC DNA]</scope>
    <source>
        <strain evidence="3">CBS 506.65</strain>
    </source>
</reference>
<keyword evidence="3" id="KW-1185">Reference proteome</keyword>
<dbReference type="Proteomes" id="UP000184188">
    <property type="component" value="Unassembled WGS sequence"/>
</dbReference>